<keyword evidence="2" id="KW-1185">Reference proteome</keyword>
<accession>M3JY58</accession>
<evidence type="ECO:0000313" key="1">
    <source>
        <dbReference type="EMBL" id="EMG47910.1"/>
    </source>
</evidence>
<name>M3JY58_CANMX</name>
<protein>
    <submittedName>
        <fullName evidence="1">ABC transporter related protein</fullName>
    </submittedName>
</protein>
<dbReference type="Proteomes" id="UP000011777">
    <property type="component" value="Unassembled WGS sequence"/>
</dbReference>
<dbReference type="HOGENOM" id="CLU_2277145_0_0_1"/>
<evidence type="ECO:0000313" key="2">
    <source>
        <dbReference type="Proteomes" id="UP000011777"/>
    </source>
</evidence>
<dbReference type="AlphaFoldDB" id="M3JY58"/>
<proteinExistence type="predicted"/>
<organism evidence="1 2">
    <name type="scientific">Candida maltosa (strain Xu316)</name>
    <name type="common">Yeast</name>
    <dbReference type="NCBI Taxonomy" id="1245528"/>
    <lineage>
        <taxon>Eukaryota</taxon>
        <taxon>Fungi</taxon>
        <taxon>Dikarya</taxon>
        <taxon>Ascomycota</taxon>
        <taxon>Saccharomycotina</taxon>
        <taxon>Pichiomycetes</taxon>
        <taxon>Debaryomycetaceae</taxon>
        <taxon>Candida/Lodderomyces clade</taxon>
        <taxon>Candida</taxon>
    </lineage>
</organism>
<dbReference type="EMBL" id="AOGT01001336">
    <property type="protein sequence ID" value="EMG47910.1"/>
    <property type="molecule type" value="Genomic_DNA"/>
</dbReference>
<gene>
    <name evidence="1" type="ORF">G210_1617</name>
</gene>
<comment type="caution">
    <text evidence="1">The sequence shown here is derived from an EMBL/GenBank/DDBJ whole genome shotgun (WGS) entry which is preliminary data.</text>
</comment>
<reference evidence="1 2" key="1">
    <citation type="submission" date="2013-02" db="EMBL/GenBank/DDBJ databases">
        <title>Genome sequence of Candida maltosa Xu316, a potential industrial strain for xylitol and ethanol production.</title>
        <authorList>
            <person name="Yu J."/>
            <person name="Wang Q."/>
            <person name="Geng X."/>
            <person name="Bao W."/>
            <person name="He P."/>
            <person name="Cai J."/>
        </authorList>
    </citation>
    <scope>NUCLEOTIDE SEQUENCE [LARGE SCALE GENOMIC DNA]</scope>
    <source>
        <strain evidence="2">Xu316</strain>
    </source>
</reference>
<sequence length="102" mass="11060">MRIRNPTFNKDCLKSFNIFESYSRLLQTKIKLVTKLKQCKTIMLSLHSVLEDVGSVANSEVTSGVYNSLTYASSVVGESTGAEAVVGTLNDIDGVGAGIQNW</sequence>